<comment type="caution">
    <text evidence="2">The sequence shown here is derived from an EMBL/GenBank/DDBJ whole genome shotgun (WGS) entry which is preliminary data.</text>
</comment>
<evidence type="ECO:0000313" key="2">
    <source>
        <dbReference type="EMBL" id="GBL83307.1"/>
    </source>
</evidence>
<name>A0A4Y2AUV7_ARAVE</name>
<gene>
    <name evidence="2" type="ORF">AVEN_110631_1</name>
</gene>
<accession>A0A4Y2AUV7</accession>
<feature type="region of interest" description="Disordered" evidence="1">
    <location>
        <begin position="1"/>
        <end position="28"/>
    </location>
</feature>
<sequence>MFSTAPGPRWPSGKVSVAGPAGSKPETRFHRRTSMLAGLEHAKSSVAQSFPANVVWKGGKGGADCGSKSRGPFQDSPRVASKRDVNI</sequence>
<evidence type="ECO:0000313" key="3">
    <source>
        <dbReference type="Proteomes" id="UP000499080"/>
    </source>
</evidence>
<evidence type="ECO:0000256" key="1">
    <source>
        <dbReference type="SAM" id="MobiDB-lite"/>
    </source>
</evidence>
<proteinExistence type="predicted"/>
<dbReference type="AlphaFoldDB" id="A0A4Y2AUV7"/>
<dbReference type="Proteomes" id="UP000499080">
    <property type="component" value="Unassembled WGS sequence"/>
</dbReference>
<protein>
    <submittedName>
        <fullName evidence="2">Uncharacterized protein</fullName>
    </submittedName>
</protein>
<reference evidence="2 3" key="1">
    <citation type="journal article" date="2019" name="Sci. Rep.">
        <title>Orb-weaving spider Araneus ventricosus genome elucidates the spidroin gene catalogue.</title>
        <authorList>
            <person name="Kono N."/>
            <person name="Nakamura H."/>
            <person name="Ohtoshi R."/>
            <person name="Moran D.A.P."/>
            <person name="Shinohara A."/>
            <person name="Yoshida Y."/>
            <person name="Fujiwara M."/>
            <person name="Mori M."/>
            <person name="Tomita M."/>
            <person name="Arakawa K."/>
        </authorList>
    </citation>
    <scope>NUCLEOTIDE SEQUENCE [LARGE SCALE GENOMIC DNA]</scope>
</reference>
<organism evidence="2 3">
    <name type="scientific">Araneus ventricosus</name>
    <name type="common">Orbweaver spider</name>
    <name type="synonym">Epeira ventricosa</name>
    <dbReference type="NCBI Taxonomy" id="182803"/>
    <lineage>
        <taxon>Eukaryota</taxon>
        <taxon>Metazoa</taxon>
        <taxon>Ecdysozoa</taxon>
        <taxon>Arthropoda</taxon>
        <taxon>Chelicerata</taxon>
        <taxon>Arachnida</taxon>
        <taxon>Araneae</taxon>
        <taxon>Araneomorphae</taxon>
        <taxon>Entelegynae</taxon>
        <taxon>Araneoidea</taxon>
        <taxon>Araneidae</taxon>
        <taxon>Araneus</taxon>
    </lineage>
</organism>
<feature type="region of interest" description="Disordered" evidence="1">
    <location>
        <begin position="58"/>
        <end position="87"/>
    </location>
</feature>
<keyword evidence="3" id="KW-1185">Reference proteome</keyword>
<dbReference type="EMBL" id="BGPR01000032">
    <property type="protein sequence ID" value="GBL83307.1"/>
    <property type="molecule type" value="Genomic_DNA"/>
</dbReference>